<dbReference type="Gene3D" id="1.10.510.10">
    <property type="entry name" value="Transferase(Phosphotransferase) domain 1"/>
    <property type="match status" value="1"/>
</dbReference>
<gene>
    <name evidence="2" type="ORF">AMORRO_LOCUS2444</name>
</gene>
<dbReference type="InterPro" id="IPR051681">
    <property type="entry name" value="Ser/Thr_Kinases-Pseudokinases"/>
</dbReference>
<dbReference type="InterPro" id="IPR001245">
    <property type="entry name" value="Ser-Thr/Tyr_kinase_cat_dom"/>
</dbReference>
<dbReference type="OrthoDB" id="2414060at2759"/>
<sequence>MSSISDINDWCKICNTKDLVDHFSDWSSGDHEVDEFIRSTQRKATSKFNFLEWIPNECLKDVKEIGRGGFGKFYSAIWIDGPRSRWVSEKKEWERYGGVKVALKCLLGDKPNKELFDEIIPHLEIGKNILGRNNILQIFGITENLSTPGQYMIVMALGDNGDLYSYIKIHFASLDYQKKIEILFDIITGILQIHKAKFVHRDLHSRNILCQQFIKLSEGRNDSRFVVGDLGLAQRIIDTSDYLFEMAEYCAPEVLAKRKFSEASDIYSFGIIMWELVVGIRPFSYLSNRYMLVAAIIQGLTPPIDELKTKVHFPPAYKMLMEQCWNRDPEKRPTAQVIYETIGVWLQNLMFTREKSIAQEFVEADEKRLLKIPENIVITEKISAKKQLGDIDEGDDSSKLDFSSSIDYYTSRGISVILEQMK</sequence>
<dbReference type="Proteomes" id="UP000789342">
    <property type="component" value="Unassembled WGS sequence"/>
</dbReference>
<evidence type="ECO:0000313" key="3">
    <source>
        <dbReference type="Proteomes" id="UP000789342"/>
    </source>
</evidence>
<dbReference type="InterPro" id="IPR011009">
    <property type="entry name" value="Kinase-like_dom_sf"/>
</dbReference>
<dbReference type="GO" id="GO:0004674">
    <property type="term" value="F:protein serine/threonine kinase activity"/>
    <property type="evidence" value="ECO:0007669"/>
    <property type="project" value="TreeGrafter"/>
</dbReference>
<dbReference type="GO" id="GO:0005524">
    <property type="term" value="F:ATP binding"/>
    <property type="evidence" value="ECO:0007669"/>
    <property type="project" value="InterPro"/>
</dbReference>
<feature type="domain" description="Protein kinase" evidence="1">
    <location>
        <begin position="59"/>
        <end position="346"/>
    </location>
</feature>
<organism evidence="2 3">
    <name type="scientific">Acaulospora morrowiae</name>
    <dbReference type="NCBI Taxonomy" id="94023"/>
    <lineage>
        <taxon>Eukaryota</taxon>
        <taxon>Fungi</taxon>
        <taxon>Fungi incertae sedis</taxon>
        <taxon>Mucoromycota</taxon>
        <taxon>Glomeromycotina</taxon>
        <taxon>Glomeromycetes</taxon>
        <taxon>Diversisporales</taxon>
        <taxon>Acaulosporaceae</taxon>
        <taxon>Acaulospora</taxon>
    </lineage>
</organism>
<evidence type="ECO:0000259" key="1">
    <source>
        <dbReference type="PROSITE" id="PS50011"/>
    </source>
</evidence>
<dbReference type="InterPro" id="IPR000719">
    <property type="entry name" value="Prot_kinase_dom"/>
</dbReference>
<dbReference type="EMBL" id="CAJVPV010001032">
    <property type="protein sequence ID" value="CAG8483940.1"/>
    <property type="molecule type" value="Genomic_DNA"/>
</dbReference>
<reference evidence="2" key="1">
    <citation type="submission" date="2021-06" db="EMBL/GenBank/DDBJ databases">
        <authorList>
            <person name="Kallberg Y."/>
            <person name="Tangrot J."/>
            <person name="Rosling A."/>
        </authorList>
    </citation>
    <scope>NUCLEOTIDE SEQUENCE</scope>
    <source>
        <strain evidence="2">CL551</strain>
    </source>
</reference>
<dbReference type="AlphaFoldDB" id="A0A9N8WHV1"/>
<comment type="caution">
    <text evidence="2">The sequence shown here is derived from an EMBL/GenBank/DDBJ whole genome shotgun (WGS) entry which is preliminary data.</text>
</comment>
<evidence type="ECO:0000313" key="2">
    <source>
        <dbReference type="EMBL" id="CAG8483940.1"/>
    </source>
</evidence>
<proteinExistence type="predicted"/>
<dbReference type="SUPFAM" id="SSF56112">
    <property type="entry name" value="Protein kinase-like (PK-like)"/>
    <property type="match status" value="1"/>
</dbReference>
<dbReference type="PROSITE" id="PS50011">
    <property type="entry name" value="PROTEIN_KINASE_DOM"/>
    <property type="match status" value="1"/>
</dbReference>
<protein>
    <submittedName>
        <fullName evidence="2">15179_t:CDS:1</fullName>
    </submittedName>
</protein>
<accession>A0A9N8WHV1</accession>
<name>A0A9N8WHV1_9GLOM</name>
<dbReference type="Pfam" id="PF07714">
    <property type="entry name" value="PK_Tyr_Ser-Thr"/>
    <property type="match status" value="1"/>
</dbReference>
<dbReference type="PANTHER" id="PTHR44329">
    <property type="entry name" value="SERINE/THREONINE-PROTEIN KINASE TNNI3K-RELATED"/>
    <property type="match status" value="1"/>
</dbReference>
<keyword evidence="3" id="KW-1185">Reference proteome</keyword>